<dbReference type="PANTHER" id="PTHR30371:SF0">
    <property type="entry name" value="SEC-INDEPENDENT PROTEIN TRANSLOCASE PROTEIN TATC, CHLOROPLASTIC-RELATED"/>
    <property type="match status" value="1"/>
</dbReference>
<dbReference type="EMBL" id="UNSC01000004">
    <property type="protein sequence ID" value="SZD73050.1"/>
    <property type="molecule type" value="Genomic_DNA"/>
</dbReference>
<accession>A0A383U0L6</accession>
<dbReference type="OrthoDB" id="9777044at2"/>
<comment type="similarity">
    <text evidence="5">Belongs to the TatC family.</text>
</comment>
<dbReference type="GO" id="GO:0043953">
    <property type="term" value="P:protein transport by the Tat complex"/>
    <property type="evidence" value="ECO:0007669"/>
    <property type="project" value="UniProtKB-UniRule"/>
</dbReference>
<evidence type="ECO:0000256" key="1">
    <source>
        <dbReference type="ARBA" id="ARBA00004141"/>
    </source>
</evidence>
<keyword evidence="5" id="KW-0811">Translocation</keyword>
<evidence type="ECO:0000256" key="2">
    <source>
        <dbReference type="ARBA" id="ARBA00022692"/>
    </source>
</evidence>
<comment type="caution">
    <text evidence="5">Lacks conserved residue(s) required for the propagation of feature annotation.</text>
</comment>
<proteinExistence type="inferred from homology"/>
<dbReference type="PANTHER" id="PTHR30371">
    <property type="entry name" value="SEC-INDEPENDENT PROTEIN TRANSLOCASE PROTEIN TATC"/>
    <property type="match status" value="1"/>
</dbReference>
<evidence type="ECO:0000256" key="5">
    <source>
        <dbReference type="HAMAP-Rule" id="MF_00902"/>
    </source>
</evidence>
<dbReference type="Proteomes" id="UP000262142">
    <property type="component" value="Unassembled WGS sequence"/>
</dbReference>
<evidence type="ECO:0000313" key="7">
    <source>
        <dbReference type="Proteomes" id="UP000262142"/>
    </source>
</evidence>
<keyword evidence="4 5" id="KW-0472">Membrane</keyword>
<protein>
    <recommendedName>
        <fullName evidence="5">Sec-independent protein translocase protein TatC</fullName>
    </recommendedName>
</protein>
<evidence type="ECO:0000256" key="3">
    <source>
        <dbReference type="ARBA" id="ARBA00022989"/>
    </source>
</evidence>
<keyword evidence="5" id="KW-1003">Cell membrane</keyword>
<keyword evidence="2 5" id="KW-0812">Transmembrane</keyword>
<sequence length="282" mass="32134">MQKNKNKKDPNEMAFLDHVGELRKHILKSLVGIVIGGVIMGVFWPFFQRLIMAPLSSDFITYRAFNALGQLIGAGDIFQSEFDVQEKLTNLEFGGQFTAIVGVILVGGLVLSLPYVVYELFQFLKPGLTMKELKYSNFIMLFTVLFFLTGVAFAYFLIMPLSVHFMYFFQPFGVENNWKLISYINTFVQTLLAMGLVFLLPIIVYFLAKIGLITPEFMIKYRKHAVVVIMTLAAAITPADLMSMFVASIPLLLLYEFSLWVVKFTAKRDKIYQEKTTSVMKN</sequence>
<keyword evidence="5" id="KW-0813">Transport</keyword>
<name>A0A383U0L6_9FLAO</name>
<feature type="transmembrane region" description="Helical" evidence="5">
    <location>
        <begin position="138"/>
        <end position="167"/>
    </location>
</feature>
<feature type="transmembrane region" description="Helical" evidence="5">
    <location>
        <begin position="26"/>
        <end position="47"/>
    </location>
</feature>
<reference evidence="6 7" key="1">
    <citation type="submission" date="2018-09" db="EMBL/GenBank/DDBJ databases">
        <authorList>
            <consortium name="Pathogen Informatics"/>
        </authorList>
    </citation>
    <scope>NUCLEOTIDE SEQUENCE [LARGE SCALE GENOMIC DNA]</scope>
    <source>
        <strain evidence="6 7">OH-22767</strain>
    </source>
</reference>
<dbReference type="GO" id="GO:0009977">
    <property type="term" value="F:proton motive force dependent protein transmembrane transporter activity"/>
    <property type="evidence" value="ECO:0007669"/>
    <property type="project" value="TreeGrafter"/>
</dbReference>
<evidence type="ECO:0000313" key="6">
    <source>
        <dbReference type="EMBL" id="SZD73050.1"/>
    </source>
</evidence>
<keyword evidence="3 5" id="KW-1133">Transmembrane helix</keyword>
<feature type="transmembrane region" description="Helical" evidence="5">
    <location>
        <begin position="220"/>
        <end position="236"/>
    </location>
</feature>
<dbReference type="Pfam" id="PF00902">
    <property type="entry name" value="TatC"/>
    <property type="match status" value="1"/>
</dbReference>
<evidence type="ECO:0000256" key="4">
    <source>
        <dbReference type="ARBA" id="ARBA00023136"/>
    </source>
</evidence>
<dbReference type="GO" id="GO:0065002">
    <property type="term" value="P:intracellular protein transmembrane transport"/>
    <property type="evidence" value="ECO:0007669"/>
    <property type="project" value="TreeGrafter"/>
</dbReference>
<comment type="subunit">
    <text evidence="5">Forms a complex with TatA.</text>
</comment>
<dbReference type="HAMAP" id="MF_00902">
    <property type="entry name" value="TatC"/>
    <property type="match status" value="1"/>
</dbReference>
<dbReference type="AlphaFoldDB" id="A0A383U0L6"/>
<feature type="transmembrane region" description="Helical" evidence="5">
    <location>
        <begin position="187"/>
        <end position="208"/>
    </location>
</feature>
<organism evidence="6 7">
    <name type="scientific">Candidatus Ornithobacterium hominis</name>
    <dbReference type="NCBI Taxonomy" id="2497989"/>
    <lineage>
        <taxon>Bacteria</taxon>
        <taxon>Pseudomonadati</taxon>
        <taxon>Bacteroidota</taxon>
        <taxon>Flavobacteriia</taxon>
        <taxon>Flavobacteriales</taxon>
        <taxon>Weeksellaceae</taxon>
        <taxon>Ornithobacterium</taxon>
    </lineage>
</organism>
<keyword evidence="5" id="KW-0653">Protein transport</keyword>
<comment type="subcellular location">
    <subcellularLocation>
        <location evidence="5">Cell membrane</location>
        <topology evidence="5">Multi-pass membrane protein</topology>
    </subcellularLocation>
    <subcellularLocation>
        <location evidence="1">Membrane</location>
        <topology evidence="1">Multi-pass membrane protein</topology>
    </subcellularLocation>
</comment>
<keyword evidence="7" id="KW-1185">Reference proteome</keyword>
<comment type="function">
    <text evidence="5">Part of the twin-arginine translocation (Tat) system that transports large folded proteins containing a characteristic twin-arginine motif in their signal peptide across membranes.</text>
</comment>
<dbReference type="InterPro" id="IPR002033">
    <property type="entry name" value="TatC"/>
</dbReference>
<dbReference type="RefSeq" id="WP_119059431.1">
    <property type="nucleotide sequence ID" value="NZ_UNSC01000004.1"/>
</dbReference>
<feature type="transmembrane region" description="Helical" evidence="5">
    <location>
        <begin position="97"/>
        <end position="118"/>
    </location>
</feature>
<gene>
    <name evidence="6" type="primary">tatC2</name>
    <name evidence="5" type="synonym">tatC</name>
    <name evidence="6" type="ORF">SAMEA104719789_01134</name>
</gene>
<dbReference type="NCBIfam" id="TIGR00945">
    <property type="entry name" value="tatC"/>
    <property type="match status" value="1"/>
</dbReference>
<dbReference type="GO" id="GO:0033281">
    <property type="term" value="C:TAT protein transport complex"/>
    <property type="evidence" value="ECO:0007669"/>
    <property type="project" value="UniProtKB-UniRule"/>
</dbReference>
<dbReference type="PRINTS" id="PR01840">
    <property type="entry name" value="TATCFAMILY"/>
</dbReference>